<proteinExistence type="predicted"/>
<gene>
    <name evidence="2" type="ORF">CALMAC_LOCUS13579</name>
</gene>
<accession>A0A653D3L4</accession>
<sequence length="93" mass="10177">MIKECGLDSDVKVWVPSHEHPPDPEMPGLAETVKRNTNPRYMGSSTPNGPNDIIDAWRLWRRLTRPGTGSSTTGSPNDSEDEDEGSPTLCIAT</sequence>
<protein>
    <submittedName>
        <fullName evidence="2">Uncharacterized protein</fullName>
    </submittedName>
</protein>
<dbReference type="AlphaFoldDB" id="A0A653D3L4"/>
<keyword evidence="3" id="KW-1185">Reference proteome</keyword>
<evidence type="ECO:0000313" key="2">
    <source>
        <dbReference type="EMBL" id="VEN53936.1"/>
    </source>
</evidence>
<dbReference type="EMBL" id="CAACVG010009703">
    <property type="protein sequence ID" value="VEN53936.1"/>
    <property type="molecule type" value="Genomic_DNA"/>
</dbReference>
<evidence type="ECO:0000313" key="3">
    <source>
        <dbReference type="Proteomes" id="UP000410492"/>
    </source>
</evidence>
<reference evidence="2 3" key="1">
    <citation type="submission" date="2019-01" db="EMBL/GenBank/DDBJ databases">
        <authorList>
            <person name="Sayadi A."/>
        </authorList>
    </citation>
    <scope>NUCLEOTIDE SEQUENCE [LARGE SCALE GENOMIC DNA]</scope>
</reference>
<feature type="region of interest" description="Disordered" evidence="1">
    <location>
        <begin position="1"/>
        <end position="30"/>
    </location>
</feature>
<feature type="region of interest" description="Disordered" evidence="1">
    <location>
        <begin position="64"/>
        <end position="93"/>
    </location>
</feature>
<dbReference type="Proteomes" id="UP000410492">
    <property type="component" value="Unassembled WGS sequence"/>
</dbReference>
<organism evidence="2 3">
    <name type="scientific">Callosobruchus maculatus</name>
    <name type="common">Southern cowpea weevil</name>
    <name type="synonym">Pulse bruchid</name>
    <dbReference type="NCBI Taxonomy" id="64391"/>
    <lineage>
        <taxon>Eukaryota</taxon>
        <taxon>Metazoa</taxon>
        <taxon>Ecdysozoa</taxon>
        <taxon>Arthropoda</taxon>
        <taxon>Hexapoda</taxon>
        <taxon>Insecta</taxon>
        <taxon>Pterygota</taxon>
        <taxon>Neoptera</taxon>
        <taxon>Endopterygota</taxon>
        <taxon>Coleoptera</taxon>
        <taxon>Polyphaga</taxon>
        <taxon>Cucujiformia</taxon>
        <taxon>Chrysomeloidea</taxon>
        <taxon>Chrysomelidae</taxon>
        <taxon>Bruchinae</taxon>
        <taxon>Bruchini</taxon>
        <taxon>Callosobruchus</taxon>
    </lineage>
</organism>
<feature type="compositionally biased region" description="Basic and acidic residues" evidence="1">
    <location>
        <begin position="1"/>
        <end position="23"/>
    </location>
</feature>
<evidence type="ECO:0000256" key="1">
    <source>
        <dbReference type="SAM" id="MobiDB-lite"/>
    </source>
</evidence>
<name>A0A653D3L4_CALMS</name>